<dbReference type="InterPro" id="IPR029032">
    <property type="entry name" value="AhpD-like"/>
</dbReference>
<dbReference type="EMBL" id="CP060131">
    <property type="protein sequence ID" value="QNG52895.1"/>
    <property type="molecule type" value="Genomic_DNA"/>
</dbReference>
<feature type="domain" description="Carboxymuconolactone decarboxylase-like" evidence="1">
    <location>
        <begin position="43"/>
        <end position="82"/>
    </location>
</feature>
<accession>A0A7G7MJD4</accession>
<dbReference type="InterPro" id="IPR003779">
    <property type="entry name" value="CMD-like"/>
</dbReference>
<sequence length="82" mass="8972">MPRLPLVDPDDPDADPHARALLGRVQELRGRTLNVYRAVGNHPEVLEGLLQFGAAAYFRNSLTPAQSELAYLGASVANDCHY</sequence>
<dbReference type="RefSeq" id="WP_185719724.1">
    <property type="nucleotide sequence ID" value="NZ_BAAAWI010000001.1"/>
</dbReference>
<organism evidence="2 3">
    <name type="scientific">Pseudonocardia petroleophila</name>
    <dbReference type="NCBI Taxonomy" id="37331"/>
    <lineage>
        <taxon>Bacteria</taxon>
        <taxon>Bacillati</taxon>
        <taxon>Actinomycetota</taxon>
        <taxon>Actinomycetes</taxon>
        <taxon>Pseudonocardiales</taxon>
        <taxon>Pseudonocardiaceae</taxon>
        <taxon>Pseudonocardia</taxon>
    </lineage>
</organism>
<proteinExistence type="predicted"/>
<dbReference type="Pfam" id="PF02627">
    <property type="entry name" value="CMD"/>
    <property type="match status" value="1"/>
</dbReference>
<dbReference type="Gene3D" id="1.20.1290.10">
    <property type="entry name" value="AhpD-like"/>
    <property type="match status" value="1"/>
</dbReference>
<gene>
    <name evidence="2" type="ORF">H6H00_02255</name>
</gene>
<evidence type="ECO:0000259" key="1">
    <source>
        <dbReference type="Pfam" id="PF02627"/>
    </source>
</evidence>
<dbReference type="Proteomes" id="UP000515728">
    <property type="component" value="Chromosome"/>
</dbReference>
<evidence type="ECO:0000313" key="3">
    <source>
        <dbReference type="Proteomes" id="UP000515728"/>
    </source>
</evidence>
<reference evidence="2 3" key="1">
    <citation type="submission" date="2020-08" db="EMBL/GenBank/DDBJ databases">
        <authorList>
            <person name="Mo P."/>
        </authorList>
    </citation>
    <scope>NUCLEOTIDE SEQUENCE [LARGE SCALE GENOMIC DNA]</scope>
    <source>
        <strain evidence="2 3">CGMCC 4.1532</strain>
    </source>
</reference>
<dbReference type="KEGG" id="ppel:H6H00_02255"/>
<protein>
    <submittedName>
        <fullName evidence="2">Carboxymuconolactone decarboxylase family protein</fullName>
    </submittedName>
</protein>
<keyword evidence="3" id="KW-1185">Reference proteome</keyword>
<dbReference type="AlphaFoldDB" id="A0A7G7MJD4"/>
<dbReference type="SUPFAM" id="SSF69118">
    <property type="entry name" value="AhpD-like"/>
    <property type="match status" value="1"/>
</dbReference>
<dbReference type="GO" id="GO:0051920">
    <property type="term" value="F:peroxiredoxin activity"/>
    <property type="evidence" value="ECO:0007669"/>
    <property type="project" value="InterPro"/>
</dbReference>
<name>A0A7G7MJD4_9PSEU</name>
<evidence type="ECO:0000313" key="2">
    <source>
        <dbReference type="EMBL" id="QNG52895.1"/>
    </source>
</evidence>